<dbReference type="EMBL" id="CAXHTB010000025">
    <property type="protein sequence ID" value="CAL0333789.1"/>
    <property type="molecule type" value="Genomic_DNA"/>
</dbReference>
<feature type="compositionally biased region" description="Polar residues" evidence="1">
    <location>
        <begin position="249"/>
        <end position="295"/>
    </location>
</feature>
<proteinExistence type="predicted"/>
<feature type="region of interest" description="Disordered" evidence="1">
    <location>
        <begin position="362"/>
        <end position="387"/>
    </location>
</feature>
<feature type="compositionally biased region" description="Low complexity" evidence="1">
    <location>
        <begin position="296"/>
        <end position="317"/>
    </location>
</feature>
<feature type="region of interest" description="Disordered" evidence="1">
    <location>
        <begin position="175"/>
        <end position="228"/>
    </location>
</feature>
<evidence type="ECO:0000256" key="1">
    <source>
        <dbReference type="SAM" id="MobiDB-lite"/>
    </source>
</evidence>
<organism evidence="2 3">
    <name type="scientific">Lupinus luteus</name>
    <name type="common">European yellow lupine</name>
    <dbReference type="NCBI Taxonomy" id="3873"/>
    <lineage>
        <taxon>Eukaryota</taxon>
        <taxon>Viridiplantae</taxon>
        <taxon>Streptophyta</taxon>
        <taxon>Embryophyta</taxon>
        <taxon>Tracheophyta</taxon>
        <taxon>Spermatophyta</taxon>
        <taxon>Magnoliopsida</taxon>
        <taxon>eudicotyledons</taxon>
        <taxon>Gunneridae</taxon>
        <taxon>Pentapetalae</taxon>
        <taxon>rosids</taxon>
        <taxon>fabids</taxon>
        <taxon>Fabales</taxon>
        <taxon>Fabaceae</taxon>
        <taxon>Papilionoideae</taxon>
        <taxon>50 kb inversion clade</taxon>
        <taxon>genistoids sensu lato</taxon>
        <taxon>core genistoids</taxon>
        <taxon>Genisteae</taxon>
        <taxon>Lupinus</taxon>
    </lineage>
</organism>
<sequence>MEAPKKNGIVIKKSNDHWSFLEDIEAPMWADLTLEAEANSVGEDMSDDWFSISHPFHQWSACQLKSMFSHPGEGILTLEVDAPGVSSPDLPSSVSRSRGKQYTCKKWEGINLNLLLDKQLGLSKRCFQAGSSIRQEVKPKSKLNVSRPKRLLNAKSGLAFERNARGNAKSMANCRNLSSSSGSVGNKAGESSTRSTITSENTHQQQKYKEVSSRPCDRNSKNVSSVRRVSLRKSCVTKLALGNAKSMANCRNPTSSSSSMDNKAGESSTRSTITSENTHQQQKYKEVSSQPCDQNSKNISSVRRVSVRKSCVTKKSSGVLQHRKYMEVSSQPCDQKSGSSPVRRVGLRKSCVTKKTSRLDIGIDSMKSRGRKSSSGKSSVGSSSNPGYEVEFVSKYKREKDVVTINLAEKNKCKYANVSQRSSILVEGRGVKSTVAVGGDSMKSRGRKSSSGKSSVGSCSNPGYEVKFVPKHHREKIPDGKDVVTVNRADKNKCKPDNISLTSSYRKESNVSFAKPAYHRTAKSLVQCQSTGSLSLLQVKVNKENFCSSGAKGKLRTSKVNNWTGKRKENAAKNVTVNQKCTGRVATDGGMLKNQTSSECNHLQKDDTAGSPVLTVLGKDNGLREAKNQNSLSKRIYLR</sequence>
<feature type="compositionally biased region" description="Basic and acidic residues" evidence="1">
    <location>
        <begin position="207"/>
        <end position="220"/>
    </location>
</feature>
<feature type="region of interest" description="Disordered" evidence="1">
    <location>
        <begin position="247"/>
        <end position="318"/>
    </location>
</feature>
<feature type="region of interest" description="Disordered" evidence="1">
    <location>
        <begin position="436"/>
        <end position="459"/>
    </location>
</feature>
<dbReference type="AlphaFoldDB" id="A0AAV1YJL1"/>
<dbReference type="Proteomes" id="UP001497480">
    <property type="component" value="Unassembled WGS sequence"/>
</dbReference>
<protein>
    <submittedName>
        <fullName evidence="2">Uncharacterized protein</fullName>
    </submittedName>
</protein>
<feature type="compositionally biased region" description="Low complexity" evidence="1">
    <location>
        <begin position="375"/>
        <end position="384"/>
    </location>
</feature>
<gene>
    <name evidence="2" type="ORF">LLUT_LOCUS34849</name>
</gene>
<reference evidence="2 3" key="1">
    <citation type="submission" date="2024-03" db="EMBL/GenBank/DDBJ databases">
        <authorList>
            <person name="Martinez-Hernandez J."/>
        </authorList>
    </citation>
    <scope>NUCLEOTIDE SEQUENCE [LARGE SCALE GENOMIC DNA]</scope>
</reference>
<name>A0AAV1YJL1_LUPLU</name>
<evidence type="ECO:0000313" key="3">
    <source>
        <dbReference type="Proteomes" id="UP001497480"/>
    </source>
</evidence>
<evidence type="ECO:0000313" key="2">
    <source>
        <dbReference type="EMBL" id="CAL0333789.1"/>
    </source>
</evidence>
<comment type="caution">
    <text evidence="2">The sequence shown here is derived from an EMBL/GenBank/DDBJ whole genome shotgun (WGS) entry which is preliminary data.</text>
</comment>
<keyword evidence="3" id="KW-1185">Reference proteome</keyword>
<accession>A0AAV1YJL1</accession>
<feature type="compositionally biased region" description="Polar residues" evidence="1">
    <location>
        <begin position="175"/>
        <end position="205"/>
    </location>
</feature>